<dbReference type="eggNOG" id="COG4974">
    <property type="taxonomic scope" value="Bacteria"/>
</dbReference>
<dbReference type="Proteomes" id="UP000007437">
    <property type="component" value="Plasmid pBRH01"/>
</dbReference>
<dbReference type="KEGG" id="brh:RBRH_01835"/>
<sequence length="81" mass="9131">MARGNRMRLVPATDEPIAELARYRRAHGLAPSPYQGENRTLLLPLIGHEKPLARSSIHLIVKEIFALAAARLRSRGLEWHV</sequence>
<organism evidence="1 2">
    <name type="scientific">Mycetohabitans rhizoxinica (strain DSM 19002 / CIP 109453 / HKI 454)</name>
    <name type="common">Paraburkholderia rhizoxinica</name>
    <dbReference type="NCBI Taxonomy" id="882378"/>
    <lineage>
        <taxon>Bacteria</taxon>
        <taxon>Pseudomonadati</taxon>
        <taxon>Pseudomonadota</taxon>
        <taxon>Betaproteobacteria</taxon>
        <taxon>Burkholderiales</taxon>
        <taxon>Burkholderiaceae</taxon>
        <taxon>Mycetohabitans</taxon>
    </lineage>
</organism>
<geneLocation type="plasmid" evidence="1 2">
    <name>pBRH01</name>
</geneLocation>
<name>E5AV28_MYCRK</name>
<dbReference type="HOGENOM" id="CLU_195097_0_0_4"/>
<evidence type="ECO:0000313" key="1">
    <source>
        <dbReference type="EMBL" id="CBW76952.1"/>
    </source>
</evidence>
<keyword evidence="1" id="KW-0614">Plasmid</keyword>
<proteinExistence type="predicted"/>
<accession>E5AV28</accession>
<reference evidence="1 2" key="1">
    <citation type="journal article" date="2011" name="J. Bacteriol.">
        <title>Complete genome sequence of Burkholderia rhizoxinica, an endosymbiont of Rhizopus microsporus.</title>
        <authorList>
            <person name="Lackner G."/>
            <person name="Moebius N."/>
            <person name="Partida-Martinez L."/>
            <person name="Hertweck C."/>
        </authorList>
    </citation>
    <scope>NUCLEOTIDE SEQUENCE [LARGE SCALE GENOMIC DNA]</scope>
    <source>
        <strain evidence="2">DSM 19002 / CIP 109453 / HKI 454</strain>
        <plasmid evidence="1 2">pBRH01</plasmid>
    </source>
</reference>
<dbReference type="EMBL" id="FR687360">
    <property type="protein sequence ID" value="CBW76952.1"/>
    <property type="molecule type" value="Genomic_DNA"/>
</dbReference>
<gene>
    <name evidence="1" type="ordered locus">RBRH_01835</name>
</gene>
<dbReference type="AlphaFoldDB" id="E5AV28"/>
<evidence type="ECO:0000313" key="2">
    <source>
        <dbReference type="Proteomes" id="UP000007437"/>
    </source>
</evidence>
<protein>
    <submittedName>
        <fullName evidence="1">Uncharacterized protein</fullName>
    </submittedName>
</protein>